<dbReference type="GO" id="GO:0043709">
    <property type="term" value="P:cell adhesion involved in single-species biofilm formation"/>
    <property type="evidence" value="ECO:0007669"/>
    <property type="project" value="TreeGrafter"/>
</dbReference>
<dbReference type="EMBL" id="CP032091">
    <property type="protein sequence ID" value="AXV67154.1"/>
    <property type="molecule type" value="Genomic_DNA"/>
</dbReference>
<reference evidence="6 7" key="1">
    <citation type="submission" date="2018-08" db="EMBL/GenBank/DDBJ databases">
        <title>Draft genome sequence of Pseudoalteromonas donghaensis HJ51.</title>
        <authorList>
            <person name="Oh J."/>
            <person name="Roh D."/>
        </authorList>
    </citation>
    <scope>NUCLEOTIDE SEQUENCE [LARGE SCALE GENOMIC DNA]</scope>
    <source>
        <strain evidence="6 7">HJ51</strain>
        <plasmid evidence="6 7">unnamed1</plasmid>
    </source>
</reference>
<dbReference type="Pfam" id="PF00990">
    <property type="entry name" value="GGDEF"/>
    <property type="match status" value="1"/>
</dbReference>
<comment type="catalytic activity">
    <reaction evidence="3">
        <text>2 GTP = 3',3'-c-di-GMP + 2 diphosphate</text>
        <dbReference type="Rhea" id="RHEA:24898"/>
        <dbReference type="ChEBI" id="CHEBI:33019"/>
        <dbReference type="ChEBI" id="CHEBI:37565"/>
        <dbReference type="ChEBI" id="CHEBI:58805"/>
        <dbReference type="EC" id="2.7.7.65"/>
    </reaction>
</comment>
<gene>
    <name evidence="6" type="ORF">D0907_17690</name>
</gene>
<dbReference type="InterPro" id="IPR048435">
    <property type="entry name" value="MASE6"/>
</dbReference>
<protein>
    <recommendedName>
        <fullName evidence="2">diguanylate cyclase</fullName>
        <ecNumber evidence="2">2.7.7.65</ecNumber>
    </recommendedName>
</protein>
<feature type="transmembrane region" description="Helical" evidence="4">
    <location>
        <begin position="69"/>
        <end position="89"/>
    </location>
</feature>
<dbReference type="GO" id="GO:1902201">
    <property type="term" value="P:negative regulation of bacterial-type flagellum-dependent cell motility"/>
    <property type="evidence" value="ECO:0007669"/>
    <property type="project" value="TreeGrafter"/>
</dbReference>
<name>A0AAD0S440_9GAMM</name>
<dbReference type="InterPro" id="IPR029787">
    <property type="entry name" value="Nucleotide_cyclase"/>
</dbReference>
<keyword evidence="4" id="KW-0812">Transmembrane</keyword>
<feature type="transmembrane region" description="Helical" evidence="4">
    <location>
        <begin position="95"/>
        <end position="111"/>
    </location>
</feature>
<evidence type="ECO:0000256" key="3">
    <source>
        <dbReference type="ARBA" id="ARBA00034247"/>
    </source>
</evidence>
<dbReference type="RefSeq" id="WP_065979125.1">
    <property type="nucleotide sequence ID" value="NZ_CP032091.1"/>
</dbReference>
<dbReference type="PANTHER" id="PTHR45138:SF9">
    <property type="entry name" value="DIGUANYLATE CYCLASE DGCM-RELATED"/>
    <property type="match status" value="1"/>
</dbReference>
<evidence type="ECO:0000256" key="2">
    <source>
        <dbReference type="ARBA" id="ARBA00012528"/>
    </source>
</evidence>
<dbReference type="InterPro" id="IPR050469">
    <property type="entry name" value="Diguanylate_Cyclase"/>
</dbReference>
<keyword evidence="4" id="KW-0472">Membrane</keyword>
<dbReference type="KEGG" id="pdj:D0907_17690"/>
<dbReference type="GeneID" id="99507316"/>
<dbReference type="AlphaFoldDB" id="A0AAD0S440"/>
<dbReference type="Pfam" id="PF20966">
    <property type="entry name" value="MASE6"/>
    <property type="match status" value="1"/>
</dbReference>
<keyword evidence="6" id="KW-0614">Plasmid</keyword>
<dbReference type="InterPro" id="IPR000160">
    <property type="entry name" value="GGDEF_dom"/>
</dbReference>
<proteinExistence type="predicted"/>
<dbReference type="Proteomes" id="UP000264605">
    <property type="component" value="Plasmid unnamed1"/>
</dbReference>
<organism evidence="6 7">
    <name type="scientific">Pseudoalteromonas lipolytica</name>
    <dbReference type="NCBI Taxonomy" id="570156"/>
    <lineage>
        <taxon>Bacteria</taxon>
        <taxon>Pseudomonadati</taxon>
        <taxon>Pseudomonadota</taxon>
        <taxon>Gammaproteobacteria</taxon>
        <taxon>Alteromonadales</taxon>
        <taxon>Pseudoalteromonadaceae</taxon>
        <taxon>Pseudoalteromonas</taxon>
    </lineage>
</organism>
<accession>A0AAD0S440</accession>
<evidence type="ECO:0000259" key="5">
    <source>
        <dbReference type="PROSITE" id="PS50887"/>
    </source>
</evidence>
<dbReference type="SMART" id="SM00267">
    <property type="entry name" value="GGDEF"/>
    <property type="match status" value="1"/>
</dbReference>
<feature type="transmembrane region" description="Helical" evidence="4">
    <location>
        <begin position="41"/>
        <end position="62"/>
    </location>
</feature>
<dbReference type="CDD" id="cd01949">
    <property type="entry name" value="GGDEF"/>
    <property type="match status" value="1"/>
</dbReference>
<evidence type="ECO:0000256" key="4">
    <source>
        <dbReference type="SAM" id="Phobius"/>
    </source>
</evidence>
<evidence type="ECO:0000313" key="6">
    <source>
        <dbReference type="EMBL" id="AXV67154.1"/>
    </source>
</evidence>
<evidence type="ECO:0000313" key="7">
    <source>
        <dbReference type="Proteomes" id="UP000264605"/>
    </source>
</evidence>
<keyword evidence="4" id="KW-1133">Transmembrane helix</keyword>
<sequence>MDIGALRGTQALRNNVLKWMSFCLGVLATIFAFYNLLYNDFAVLGILEVFFAVFCFHTYFYTRQHYGHLWQSLTLCVFLSLLVVIGTHFGDIKNLLFIWTCALPILYYLLLGKRYGLFFSFGIAIIQGITLLSKETLVPLNSVNSLLNLSFVYISIWAVSHSFENSRAEYGKRLENLALLDPLTGAGNRLAMTHYFEVELTHKNGLFMLMLDLDYFKKINDQYGHEVGDRVLIEVTSFFRQRLNKGYVFRIGGEEFAIFLPASDPQSAFEFADMLREQLATIDYQIDEHTINVTISIGVACYMPKQTLKNFIKRADDALYQAKQQGRNRVVTAYELNITQLFCDTDKAS</sequence>
<feature type="domain" description="GGDEF" evidence="5">
    <location>
        <begin position="204"/>
        <end position="335"/>
    </location>
</feature>
<dbReference type="NCBIfam" id="TIGR00254">
    <property type="entry name" value="GGDEF"/>
    <property type="match status" value="1"/>
</dbReference>
<dbReference type="GO" id="GO:0052621">
    <property type="term" value="F:diguanylate cyclase activity"/>
    <property type="evidence" value="ECO:0007669"/>
    <property type="project" value="UniProtKB-EC"/>
</dbReference>
<dbReference type="GO" id="GO:0005886">
    <property type="term" value="C:plasma membrane"/>
    <property type="evidence" value="ECO:0007669"/>
    <property type="project" value="TreeGrafter"/>
</dbReference>
<evidence type="ECO:0000256" key="1">
    <source>
        <dbReference type="ARBA" id="ARBA00001946"/>
    </source>
</evidence>
<dbReference type="FunFam" id="3.30.70.270:FF:000001">
    <property type="entry name" value="Diguanylate cyclase domain protein"/>
    <property type="match status" value="1"/>
</dbReference>
<comment type="cofactor">
    <cofactor evidence="1">
        <name>Mg(2+)</name>
        <dbReference type="ChEBI" id="CHEBI:18420"/>
    </cofactor>
</comment>
<dbReference type="InterPro" id="IPR043128">
    <property type="entry name" value="Rev_trsase/Diguanyl_cyclase"/>
</dbReference>
<dbReference type="SUPFAM" id="SSF55073">
    <property type="entry name" value="Nucleotide cyclase"/>
    <property type="match status" value="1"/>
</dbReference>
<dbReference type="PROSITE" id="PS50887">
    <property type="entry name" value="GGDEF"/>
    <property type="match status" value="1"/>
</dbReference>
<feature type="transmembrane region" description="Helical" evidence="4">
    <location>
        <begin position="116"/>
        <end position="133"/>
    </location>
</feature>
<dbReference type="PANTHER" id="PTHR45138">
    <property type="entry name" value="REGULATORY COMPONENTS OF SENSORY TRANSDUCTION SYSTEM"/>
    <property type="match status" value="1"/>
</dbReference>
<dbReference type="Gene3D" id="3.30.70.270">
    <property type="match status" value="1"/>
</dbReference>
<feature type="transmembrane region" description="Helical" evidence="4">
    <location>
        <begin position="16"/>
        <end position="35"/>
    </location>
</feature>
<geneLocation type="plasmid" evidence="6 7">
    <name>unnamed1</name>
</geneLocation>
<dbReference type="EC" id="2.7.7.65" evidence="2"/>